<dbReference type="Proteomes" id="UP001156613">
    <property type="component" value="Unassembled WGS sequence"/>
</dbReference>
<protein>
    <submittedName>
        <fullName evidence="1">Uncharacterized protein</fullName>
    </submittedName>
</protein>
<sequence>MKASFPDIILVPLESADDLIIATIESIQEIMQLLIKFYNLVNFIINAKTKTYMKYF</sequence>
<evidence type="ECO:0000313" key="2">
    <source>
        <dbReference type="Proteomes" id="UP001156613"/>
    </source>
</evidence>
<proteinExistence type="predicted"/>
<organism evidence="1 2">
    <name type="scientific">Gluconobacter japonicus</name>
    <dbReference type="NCBI Taxonomy" id="376620"/>
    <lineage>
        <taxon>Bacteria</taxon>
        <taxon>Pseudomonadati</taxon>
        <taxon>Pseudomonadota</taxon>
        <taxon>Alphaproteobacteria</taxon>
        <taxon>Acetobacterales</taxon>
        <taxon>Acetobacteraceae</taxon>
        <taxon>Gluconobacter</taxon>
    </lineage>
</organism>
<keyword evidence="2" id="KW-1185">Reference proteome</keyword>
<dbReference type="EMBL" id="BSNT01000018">
    <property type="protein sequence ID" value="GLQ59045.1"/>
    <property type="molecule type" value="Genomic_DNA"/>
</dbReference>
<reference evidence="2" key="1">
    <citation type="journal article" date="2019" name="Int. J. Syst. Evol. Microbiol.">
        <title>The Global Catalogue of Microorganisms (GCM) 10K type strain sequencing project: providing services to taxonomists for standard genome sequencing and annotation.</title>
        <authorList>
            <consortium name="The Broad Institute Genomics Platform"/>
            <consortium name="The Broad Institute Genome Sequencing Center for Infectious Disease"/>
            <person name="Wu L."/>
            <person name="Ma J."/>
        </authorList>
    </citation>
    <scope>NUCLEOTIDE SEQUENCE [LARGE SCALE GENOMIC DNA]</scope>
    <source>
        <strain evidence="2">NBRC 3271</strain>
    </source>
</reference>
<gene>
    <name evidence="1" type="ORF">GCM10010937_08480</name>
</gene>
<comment type="caution">
    <text evidence="1">The sequence shown here is derived from an EMBL/GenBank/DDBJ whole genome shotgun (WGS) entry which is preliminary data.</text>
</comment>
<evidence type="ECO:0000313" key="1">
    <source>
        <dbReference type="EMBL" id="GLQ59045.1"/>
    </source>
</evidence>
<accession>A0ABQ5WFV7</accession>
<name>A0ABQ5WFV7_GLUJA</name>